<evidence type="ECO:0008006" key="3">
    <source>
        <dbReference type="Google" id="ProtNLM"/>
    </source>
</evidence>
<dbReference type="AlphaFoldDB" id="A0A6L2K6Z2"/>
<name>A0A6L2K6Z2_TANCI</name>
<feature type="region of interest" description="Disordered" evidence="1">
    <location>
        <begin position="274"/>
        <end position="293"/>
    </location>
</feature>
<evidence type="ECO:0000313" key="2">
    <source>
        <dbReference type="EMBL" id="GEU43634.1"/>
    </source>
</evidence>
<feature type="region of interest" description="Disordered" evidence="1">
    <location>
        <begin position="170"/>
        <end position="207"/>
    </location>
</feature>
<feature type="region of interest" description="Disordered" evidence="1">
    <location>
        <begin position="231"/>
        <end position="260"/>
    </location>
</feature>
<organism evidence="2">
    <name type="scientific">Tanacetum cinerariifolium</name>
    <name type="common">Dalmatian daisy</name>
    <name type="synonym">Chrysanthemum cinerariifolium</name>
    <dbReference type="NCBI Taxonomy" id="118510"/>
    <lineage>
        <taxon>Eukaryota</taxon>
        <taxon>Viridiplantae</taxon>
        <taxon>Streptophyta</taxon>
        <taxon>Embryophyta</taxon>
        <taxon>Tracheophyta</taxon>
        <taxon>Spermatophyta</taxon>
        <taxon>Magnoliopsida</taxon>
        <taxon>eudicotyledons</taxon>
        <taxon>Gunneridae</taxon>
        <taxon>Pentapetalae</taxon>
        <taxon>asterids</taxon>
        <taxon>campanulids</taxon>
        <taxon>Asterales</taxon>
        <taxon>Asteraceae</taxon>
        <taxon>Asteroideae</taxon>
        <taxon>Anthemideae</taxon>
        <taxon>Anthemidinae</taxon>
        <taxon>Tanacetum</taxon>
    </lineage>
</organism>
<accession>A0A6L2K6Z2</accession>
<proteinExistence type="predicted"/>
<evidence type="ECO:0000256" key="1">
    <source>
        <dbReference type="SAM" id="MobiDB-lite"/>
    </source>
</evidence>
<dbReference type="EMBL" id="BKCJ010001736">
    <property type="protein sequence ID" value="GEU43634.1"/>
    <property type="molecule type" value="Genomic_DNA"/>
</dbReference>
<reference evidence="2" key="1">
    <citation type="journal article" date="2019" name="Sci. Rep.">
        <title>Draft genome of Tanacetum cinerariifolium, the natural source of mosquito coil.</title>
        <authorList>
            <person name="Yamashiro T."/>
            <person name="Shiraishi A."/>
            <person name="Satake H."/>
            <person name="Nakayama K."/>
        </authorList>
    </citation>
    <scope>NUCLEOTIDE SEQUENCE</scope>
</reference>
<gene>
    <name evidence="2" type="ORF">Tci_015612</name>
</gene>
<feature type="compositionally biased region" description="Basic and acidic residues" evidence="1">
    <location>
        <begin position="173"/>
        <end position="207"/>
    </location>
</feature>
<comment type="caution">
    <text evidence="2">The sequence shown here is derived from an EMBL/GenBank/DDBJ whole genome shotgun (WGS) entry which is preliminary data.</text>
</comment>
<sequence length="653" mass="70645">MLSEASTLYLLLSVSSIYDVTSTLTQTALDTFCQKYHIHDNVHPELPGPNQNIHNSPTGKIGVYTSFPSLLLPRDPSPTAAEFSAEACDFVATHPALFQKFSEPFLCLVGLSRYYDLDDNVYATFLTGTGKDFTKARIGERNIKEGQVPLLDSIEGRVIPLAGEDSQAGSVVRVDHGGQNDNVEKLNEGSGDADKEDHSEDSDRAGQDEAVTIVVGEEFWVAVADKLKSKKKKRIADGASGSDHPPKKLRKNHDTSGDVGASTVATVPFVTSFVTPTPEREGDNNTDSVFGTNLRTQRPSKRLVIFSDSSHHSSTNAADAEVTFVVRSLVSPSLMTASVATIVVAGTSSASIYVPKWNVVNGSVLDDHDEQNSALEEEKNALERKVATPESATAAKEIELADGLANQVSLLETTCSGLHDQVSGYELFKEQCEAIQDGQVKVLSDHVEGLDFELMALALHLDGEFYPHFLTTIAGRRWIIGHGLRLAIMKCHQSLRYGTAFGAVIGLAIGKGIQIRLVAGINHEKAGWGLVDVASYDPSGEALLVRLRSLRLQPSYEQLLLPIHRKEDYVIIRETSLSDSLDVVHARVKKLKEGALSHRLSISDAMGVLADPLSSENLIGEASTSRVPVMAAITTTLDILVTATNISSILPIW</sequence>
<protein>
    <recommendedName>
        <fullName evidence="3">Transposase (Putative), gypsy type</fullName>
    </recommendedName>
</protein>